<name>A0A8T0EB60_ARGBR</name>
<accession>A0A8T0EB60</accession>
<gene>
    <name evidence="2" type="ORF">HNY73_017574</name>
</gene>
<sequence length="140" mass="15563">MSTKVEANEFGTLGMHSSTSVFRNRPDCTTTHQGSNSRKENSAGDKTKQSGSVGDAPLDSGFYGVSRGSFRQRVQGGRRRLFGSQRCSLGQVARARVLEPTAEGIHHTDLQYMECRKIMQRYADLDKHPVEDRRSSSEPL</sequence>
<evidence type="ECO:0000313" key="3">
    <source>
        <dbReference type="Proteomes" id="UP000807504"/>
    </source>
</evidence>
<reference evidence="2" key="2">
    <citation type="submission" date="2020-06" db="EMBL/GenBank/DDBJ databases">
        <authorList>
            <person name="Sheffer M."/>
        </authorList>
    </citation>
    <scope>NUCLEOTIDE SEQUENCE</scope>
</reference>
<comment type="caution">
    <text evidence="2">The sequence shown here is derived from an EMBL/GenBank/DDBJ whole genome shotgun (WGS) entry which is preliminary data.</text>
</comment>
<evidence type="ECO:0000256" key="1">
    <source>
        <dbReference type="SAM" id="MobiDB-lite"/>
    </source>
</evidence>
<dbReference type="AlphaFoldDB" id="A0A8T0EB60"/>
<feature type="region of interest" description="Disordered" evidence="1">
    <location>
        <begin position="1"/>
        <end position="59"/>
    </location>
</feature>
<organism evidence="2 3">
    <name type="scientific">Argiope bruennichi</name>
    <name type="common">Wasp spider</name>
    <name type="synonym">Aranea bruennichi</name>
    <dbReference type="NCBI Taxonomy" id="94029"/>
    <lineage>
        <taxon>Eukaryota</taxon>
        <taxon>Metazoa</taxon>
        <taxon>Ecdysozoa</taxon>
        <taxon>Arthropoda</taxon>
        <taxon>Chelicerata</taxon>
        <taxon>Arachnida</taxon>
        <taxon>Araneae</taxon>
        <taxon>Araneomorphae</taxon>
        <taxon>Entelegynae</taxon>
        <taxon>Araneoidea</taxon>
        <taxon>Araneidae</taxon>
        <taxon>Argiope</taxon>
    </lineage>
</organism>
<reference evidence="2" key="1">
    <citation type="journal article" date="2020" name="bioRxiv">
        <title>Chromosome-level reference genome of the European wasp spider Argiope bruennichi: a resource for studies on range expansion and evolutionary adaptation.</title>
        <authorList>
            <person name="Sheffer M.M."/>
            <person name="Hoppe A."/>
            <person name="Krehenwinkel H."/>
            <person name="Uhl G."/>
            <person name="Kuss A.W."/>
            <person name="Jensen L."/>
            <person name="Jensen C."/>
            <person name="Gillespie R.G."/>
            <person name="Hoff K.J."/>
            <person name="Prost S."/>
        </authorList>
    </citation>
    <scope>NUCLEOTIDE SEQUENCE</scope>
</reference>
<proteinExistence type="predicted"/>
<dbReference type="EMBL" id="JABXBU010002228">
    <property type="protein sequence ID" value="KAF8769997.1"/>
    <property type="molecule type" value="Genomic_DNA"/>
</dbReference>
<evidence type="ECO:0000313" key="2">
    <source>
        <dbReference type="EMBL" id="KAF8769997.1"/>
    </source>
</evidence>
<feature type="compositionally biased region" description="Polar residues" evidence="1">
    <location>
        <begin position="15"/>
        <end position="36"/>
    </location>
</feature>
<feature type="compositionally biased region" description="Basic and acidic residues" evidence="1">
    <location>
        <begin position="37"/>
        <end position="48"/>
    </location>
</feature>
<dbReference type="Proteomes" id="UP000807504">
    <property type="component" value="Unassembled WGS sequence"/>
</dbReference>
<protein>
    <submittedName>
        <fullName evidence="2">Uncharacterized protein</fullName>
    </submittedName>
</protein>
<keyword evidence="3" id="KW-1185">Reference proteome</keyword>